<dbReference type="InterPro" id="IPR011009">
    <property type="entry name" value="Kinase-like_dom_sf"/>
</dbReference>
<dbReference type="OrthoDB" id="3026831at2759"/>
<dbReference type="SUPFAM" id="SSF56112">
    <property type="entry name" value="Protein kinase-like (PK-like)"/>
    <property type="match status" value="1"/>
</dbReference>
<dbReference type="Proteomes" id="UP000027222">
    <property type="component" value="Unassembled WGS sequence"/>
</dbReference>
<gene>
    <name evidence="1" type="ORF">GALMADRAFT_1041600</name>
</gene>
<dbReference type="Gene3D" id="3.30.200.20">
    <property type="entry name" value="Phosphorylase Kinase, domain 1"/>
    <property type="match status" value="1"/>
</dbReference>
<protein>
    <recommendedName>
        <fullName evidence="3">Protein kinase domain-containing protein</fullName>
    </recommendedName>
</protein>
<organism evidence="1 2">
    <name type="scientific">Galerina marginata (strain CBS 339.88)</name>
    <dbReference type="NCBI Taxonomy" id="685588"/>
    <lineage>
        <taxon>Eukaryota</taxon>
        <taxon>Fungi</taxon>
        <taxon>Dikarya</taxon>
        <taxon>Basidiomycota</taxon>
        <taxon>Agaricomycotina</taxon>
        <taxon>Agaricomycetes</taxon>
        <taxon>Agaricomycetidae</taxon>
        <taxon>Agaricales</taxon>
        <taxon>Agaricineae</taxon>
        <taxon>Strophariaceae</taxon>
        <taxon>Galerina</taxon>
    </lineage>
</organism>
<evidence type="ECO:0000313" key="1">
    <source>
        <dbReference type="EMBL" id="KDR68368.1"/>
    </source>
</evidence>
<evidence type="ECO:0000313" key="2">
    <source>
        <dbReference type="Proteomes" id="UP000027222"/>
    </source>
</evidence>
<name>A0A067SNM0_GALM3</name>
<proteinExistence type="predicted"/>
<sequence length="246" mass="27124">MTGTLAENAAITTVGISKFVEEAEGSPQNLTRIAQLEKILHNIHKFVESETQSKFYFGEDFTSKFARFNDSLTALLGSFEQAVSRLPTASEDEVVSPSIGLSGPEEILTIHRPSIFSGAQNFVVTGGAYYNILGNYVNHAEPKDKESSRPSRGIVEGSLVVTDEEVSADRQIQKGNGYRLYSAQLSGKIVAMKVYDGKSSKERCREAAKFYQKVIHPNIPHMIGVSPLKSERSFLIFHGGMKIFLK</sequence>
<dbReference type="EMBL" id="KL142408">
    <property type="protein sequence ID" value="KDR68368.1"/>
    <property type="molecule type" value="Genomic_DNA"/>
</dbReference>
<keyword evidence="2" id="KW-1185">Reference proteome</keyword>
<dbReference type="HOGENOM" id="CLU_1129121_0_0_1"/>
<evidence type="ECO:0008006" key="3">
    <source>
        <dbReference type="Google" id="ProtNLM"/>
    </source>
</evidence>
<accession>A0A067SNM0</accession>
<dbReference type="AlphaFoldDB" id="A0A067SNM0"/>
<reference evidence="2" key="1">
    <citation type="journal article" date="2014" name="Proc. Natl. Acad. Sci. U.S.A.">
        <title>Extensive sampling of basidiomycete genomes demonstrates inadequacy of the white-rot/brown-rot paradigm for wood decay fungi.</title>
        <authorList>
            <person name="Riley R."/>
            <person name="Salamov A.A."/>
            <person name="Brown D.W."/>
            <person name="Nagy L.G."/>
            <person name="Floudas D."/>
            <person name="Held B.W."/>
            <person name="Levasseur A."/>
            <person name="Lombard V."/>
            <person name="Morin E."/>
            <person name="Otillar R."/>
            <person name="Lindquist E.A."/>
            <person name="Sun H."/>
            <person name="LaButti K.M."/>
            <person name="Schmutz J."/>
            <person name="Jabbour D."/>
            <person name="Luo H."/>
            <person name="Baker S.E."/>
            <person name="Pisabarro A.G."/>
            <person name="Walton J.D."/>
            <person name="Blanchette R.A."/>
            <person name="Henrissat B."/>
            <person name="Martin F."/>
            <person name="Cullen D."/>
            <person name="Hibbett D.S."/>
            <person name="Grigoriev I.V."/>
        </authorList>
    </citation>
    <scope>NUCLEOTIDE SEQUENCE [LARGE SCALE GENOMIC DNA]</scope>
    <source>
        <strain evidence="2">CBS 339.88</strain>
    </source>
</reference>